<feature type="binding site" evidence="10">
    <location>
        <position position="57"/>
    </location>
    <ligand>
        <name>[4Fe-4S] cluster</name>
        <dbReference type="ChEBI" id="CHEBI:49883"/>
        <label>1</label>
    </ligand>
</feature>
<evidence type="ECO:0000256" key="1">
    <source>
        <dbReference type="ARBA" id="ARBA00022448"/>
    </source>
</evidence>
<proteinExistence type="inferred from homology"/>
<dbReference type="RefSeq" id="WP_009136618.1">
    <property type="nucleotide sequence ID" value="NZ_JH594596.1"/>
</dbReference>
<dbReference type="Gene3D" id="1.10.15.40">
    <property type="entry name" value="Electron transport complex subunit B, putative Fe-S cluster"/>
    <property type="match status" value="1"/>
</dbReference>
<dbReference type="PROSITE" id="PS51656">
    <property type="entry name" value="4FE4S"/>
    <property type="match status" value="1"/>
</dbReference>
<dbReference type="eggNOG" id="COG2878">
    <property type="taxonomic scope" value="Bacteria"/>
</dbReference>
<feature type="binding site" evidence="10">
    <location>
        <position position="138"/>
    </location>
    <ligand>
        <name>[4Fe-4S] cluster</name>
        <dbReference type="ChEBI" id="CHEBI:49883"/>
        <label>2</label>
    </ligand>
</feature>
<dbReference type="NCBIfam" id="TIGR01944">
    <property type="entry name" value="rnfB"/>
    <property type="match status" value="1"/>
</dbReference>
<keyword evidence="12" id="KW-1133">Transmembrane helix</keyword>
<dbReference type="GO" id="GO:0051539">
    <property type="term" value="F:4 iron, 4 sulfur cluster binding"/>
    <property type="evidence" value="ECO:0007669"/>
    <property type="project" value="UniProtKB-UniRule"/>
</dbReference>
<dbReference type="NCBIfam" id="NF005504">
    <property type="entry name" value="PRK07118.1-3"/>
    <property type="match status" value="1"/>
</dbReference>
<keyword evidence="8 10" id="KW-0411">Iron-sulfur</keyword>
<feature type="domain" description="4Fe-4S ferredoxin-type" evidence="13">
    <location>
        <begin position="241"/>
        <end position="270"/>
    </location>
</feature>
<keyword evidence="1 10" id="KW-0813">Transport</keyword>
<comment type="function">
    <text evidence="10">Part of a membrane-bound complex that couples electron transfer with translocation of ions across the membrane.</text>
</comment>
<comment type="cofactor">
    <cofactor evidence="10">
        <name>[4Fe-4S] cluster</name>
        <dbReference type="ChEBI" id="CHEBI:49883"/>
    </cofactor>
    <text evidence="10">Binds 3 [4Fe-4S] clusters.</text>
</comment>
<dbReference type="GeneID" id="98069043"/>
<evidence type="ECO:0000256" key="3">
    <source>
        <dbReference type="ARBA" id="ARBA00022723"/>
    </source>
</evidence>
<dbReference type="PANTHER" id="PTHR43560:SF1">
    <property type="entry name" value="ION-TRANSLOCATING OXIDOREDUCTASE COMPLEX SUBUNIT B"/>
    <property type="match status" value="1"/>
</dbReference>
<dbReference type="EMBL" id="ADMC01000022">
    <property type="protein sequence ID" value="EHP47617.1"/>
    <property type="molecule type" value="Genomic_DNA"/>
</dbReference>
<feature type="region of interest" description="Disordered" evidence="11">
    <location>
        <begin position="271"/>
        <end position="313"/>
    </location>
</feature>
<dbReference type="GO" id="GO:0046872">
    <property type="term" value="F:metal ion binding"/>
    <property type="evidence" value="ECO:0007669"/>
    <property type="project" value="UniProtKB-KW"/>
</dbReference>
<dbReference type="Pfam" id="PF12838">
    <property type="entry name" value="Fer4_7"/>
    <property type="match status" value="2"/>
</dbReference>
<keyword evidence="6 10" id="KW-0249">Electron transport</keyword>
<evidence type="ECO:0000259" key="13">
    <source>
        <dbReference type="PROSITE" id="PS51379"/>
    </source>
</evidence>
<dbReference type="HAMAP" id="MF_00463">
    <property type="entry name" value="RsxB_RnfB"/>
    <property type="match status" value="1"/>
</dbReference>
<evidence type="ECO:0000256" key="11">
    <source>
        <dbReference type="SAM" id="MobiDB-lite"/>
    </source>
</evidence>
<feature type="binding site" evidence="10">
    <location>
        <position position="49"/>
    </location>
    <ligand>
        <name>[4Fe-4S] cluster</name>
        <dbReference type="ChEBI" id="CHEBI:49883"/>
        <label>1</label>
    </ligand>
</feature>
<dbReference type="GO" id="GO:0009055">
    <property type="term" value="F:electron transfer activity"/>
    <property type="evidence" value="ECO:0007669"/>
    <property type="project" value="InterPro"/>
</dbReference>
<evidence type="ECO:0000256" key="6">
    <source>
        <dbReference type="ARBA" id="ARBA00022982"/>
    </source>
</evidence>
<keyword evidence="12" id="KW-0812">Transmembrane</keyword>
<keyword evidence="3 10" id="KW-0479">Metal-binding</keyword>
<evidence type="ECO:0000259" key="14">
    <source>
        <dbReference type="PROSITE" id="PS51656"/>
    </source>
</evidence>
<feature type="binding site" evidence="10">
    <location>
        <position position="145"/>
    </location>
    <ligand>
        <name>[4Fe-4S] cluster</name>
        <dbReference type="ChEBI" id="CHEBI:49883"/>
        <label>2</label>
    </ligand>
</feature>
<evidence type="ECO:0000256" key="5">
    <source>
        <dbReference type="ARBA" id="ARBA00022967"/>
    </source>
</evidence>
<dbReference type="GO" id="GO:0022900">
    <property type="term" value="P:electron transport chain"/>
    <property type="evidence" value="ECO:0007669"/>
    <property type="project" value="UniProtKB-UniRule"/>
</dbReference>
<feature type="binding site" evidence="10">
    <location>
        <position position="142"/>
    </location>
    <ligand>
        <name>[4Fe-4S] cluster</name>
        <dbReference type="ChEBI" id="CHEBI:49883"/>
        <label>2</label>
    </ligand>
</feature>
<keyword evidence="5 10" id="KW-1278">Translocase</keyword>
<dbReference type="eggNOG" id="COG1148">
    <property type="taxonomic scope" value="Bacteria"/>
</dbReference>
<dbReference type="Pfam" id="PF04060">
    <property type="entry name" value="FeS"/>
    <property type="match status" value="1"/>
</dbReference>
<evidence type="ECO:0000256" key="2">
    <source>
        <dbReference type="ARBA" id="ARBA00022485"/>
    </source>
</evidence>
<feature type="binding site" evidence="10">
    <location>
        <position position="152"/>
    </location>
    <ligand>
        <name>[4Fe-4S] cluster</name>
        <dbReference type="ChEBI" id="CHEBI:49883"/>
        <label>3</label>
    </ligand>
</feature>
<evidence type="ECO:0000256" key="12">
    <source>
        <dbReference type="SAM" id="Phobius"/>
    </source>
</evidence>
<feature type="binding site" evidence="10">
    <location>
        <position position="148"/>
    </location>
    <ligand>
        <name>[4Fe-4S] cluster</name>
        <dbReference type="ChEBI" id="CHEBI:49883"/>
        <label>2</label>
    </ligand>
</feature>
<name>H1DGT4_9BACT</name>
<dbReference type="GO" id="GO:0005886">
    <property type="term" value="C:plasma membrane"/>
    <property type="evidence" value="ECO:0007669"/>
    <property type="project" value="UniProtKB-SubCell"/>
</dbReference>
<dbReference type="InterPro" id="IPR007202">
    <property type="entry name" value="4Fe-4S_dom"/>
</dbReference>
<feature type="domain" description="4Fe-4S ferredoxin-type" evidence="13">
    <location>
        <begin position="164"/>
        <end position="193"/>
    </location>
</feature>
<dbReference type="InterPro" id="IPR017896">
    <property type="entry name" value="4Fe4S_Fe-S-bd"/>
</dbReference>
<evidence type="ECO:0000256" key="4">
    <source>
        <dbReference type="ARBA" id="ARBA00022737"/>
    </source>
</evidence>
<feature type="binding site" evidence="10">
    <location>
        <position position="173"/>
    </location>
    <ligand>
        <name>[4Fe-4S] cluster</name>
        <dbReference type="ChEBI" id="CHEBI:49883"/>
        <label>3</label>
    </ligand>
</feature>
<evidence type="ECO:0000313" key="15">
    <source>
        <dbReference type="EMBL" id="EHP47617.1"/>
    </source>
</evidence>
<dbReference type="InterPro" id="IPR050395">
    <property type="entry name" value="4Fe4S_Ferredoxin_RnfB"/>
</dbReference>
<comment type="similarity">
    <text evidence="10">Belongs to the 4Fe4S bacterial-type ferredoxin family. RnfB subfamily.</text>
</comment>
<dbReference type="SUPFAM" id="SSF54862">
    <property type="entry name" value="4Fe-4S ferredoxins"/>
    <property type="match status" value="1"/>
</dbReference>
<dbReference type="CDD" id="cd10549">
    <property type="entry name" value="MtMvhB_like"/>
    <property type="match status" value="1"/>
</dbReference>
<feature type="domain" description="4Fe-4S ferredoxin-type" evidence="13">
    <location>
        <begin position="210"/>
        <end position="240"/>
    </location>
</feature>
<feature type="binding site" evidence="10">
    <location>
        <position position="52"/>
    </location>
    <ligand>
        <name>[4Fe-4S] cluster</name>
        <dbReference type="ChEBI" id="CHEBI:49883"/>
        <label>1</label>
    </ligand>
</feature>
<feature type="binding site" evidence="10">
    <location>
        <position position="75"/>
    </location>
    <ligand>
        <name>[4Fe-4S] cluster</name>
        <dbReference type="ChEBI" id="CHEBI:49883"/>
        <label>1</label>
    </ligand>
</feature>
<keyword evidence="16" id="KW-1185">Reference proteome</keyword>
<evidence type="ECO:0000256" key="7">
    <source>
        <dbReference type="ARBA" id="ARBA00023004"/>
    </source>
</evidence>
<organism evidence="15 16">
    <name type="scientific">Odoribacter laneus YIT 12061</name>
    <dbReference type="NCBI Taxonomy" id="742817"/>
    <lineage>
        <taxon>Bacteria</taxon>
        <taxon>Pseudomonadati</taxon>
        <taxon>Bacteroidota</taxon>
        <taxon>Bacteroidia</taxon>
        <taxon>Bacteroidales</taxon>
        <taxon>Odoribacteraceae</taxon>
        <taxon>Odoribacter</taxon>
    </lineage>
</organism>
<dbReference type="Proteomes" id="UP000004892">
    <property type="component" value="Unassembled WGS sequence"/>
</dbReference>
<feature type="binding site" evidence="10">
    <location>
        <position position="183"/>
    </location>
    <ligand>
        <name>[4Fe-4S] cluster</name>
        <dbReference type="ChEBI" id="CHEBI:49883"/>
        <label>2</label>
    </ligand>
</feature>
<feature type="transmembrane region" description="Helical" evidence="12">
    <location>
        <begin position="6"/>
        <end position="26"/>
    </location>
</feature>
<feature type="domain" description="4Fe-4S" evidence="14">
    <location>
        <begin position="32"/>
        <end position="92"/>
    </location>
</feature>
<feature type="domain" description="4Fe-4S ferredoxin-type" evidence="13">
    <location>
        <begin position="129"/>
        <end position="162"/>
    </location>
</feature>
<dbReference type="AlphaFoldDB" id="H1DGT4"/>
<evidence type="ECO:0000256" key="10">
    <source>
        <dbReference type="HAMAP-Rule" id="MF_00463"/>
    </source>
</evidence>
<keyword evidence="9 10" id="KW-0472">Membrane</keyword>
<dbReference type="Gene3D" id="3.30.70.20">
    <property type="match status" value="2"/>
</dbReference>
<gene>
    <name evidence="10" type="primary">rnfB</name>
    <name evidence="15" type="ORF">HMPREF9449_01470</name>
</gene>
<keyword evidence="10" id="KW-1003">Cell membrane</keyword>
<dbReference type="InterPro" id="IPR010207">
    <property type="entry name" value="Elect_transpt_cplx_RnfB/RsxB"/>
</dbReference>
<accession>H1DGT4</accession>
<dbReference type="HOGENOM" id="CLU_053470_0_0_10"/>
<dbReference type="EC" id="7.-.-.-" evidence="10"/>
<feature type="binding site" evidence="10">
    <location>
        <position position="176"/>
    </location>
    <ligand>
        <name>[4Fe-4S] cluster</name>
        <dbReference type="ChEBI" id="CHEBI:49883"/>
        <label>3</label>
    </ligand>
</feature>
<evidence type="ECO:0000256" key="8">
    <source>
        <dbReference type="ARBA" id="ARBA00023014"/>
    </source>
</evidence>
<keyword evidence="2 10" id="KW-0004">4Fe-4S</keyword>
<feature type="compositionally biased region" description="Low complexity" evidence="11">
    <location>
        <begin position="292"/>
        <end position="301"/>
    </location>
</feature>
<sequence length="313" mass="33074">MNTIVITIIALCAIGIISAIILYFVAQKFKVEEDPRIDIVEGLLPGANCGGCGYPGCRGLAEAAVKADSLDNILCPVGGAESMKKIAAALGREVVEQAPKIAVVKCNGSCENRPRLNRYDGARSCAIEHSLYIGDTACAYGCLGCGDCVAACPFDAIHMSPATGLPEVSDEKCVACGACVKACPRNIIELRNKGPKDRRVFVSCVNKDKGAVARKACKVACIGCMKCAKECPFEAITVENNLAYIDYNKCRLCRKCVTVCPTGAIHEVNFPPRKVNPETPKTTVTANAKPAPVSQPVSSVPGNSETGEKKETV</sequence>
<evidence type="ECO:0000313" key="16">
    <source>
        <dbReference type="Proteomes" id="UP000004892"/>
    </source>
</evidence>
<comment type="caution">
    <text evidence="15">The sequence shown here is derived from an EMBL/GenBank/DDBJ whole genome shotgun (WGS) entry which is preliminary data.</text>
</comment>
<reference evidence="15 16" key="1">
    <citation type="submission" date="2012-01" db="EMBL/GenBank/DDBJ databases">
        <title>The Genome Sequence of Odoribacter laneus YIT 12061.</title>
        <authorList>
            <consortium name="The Broad Institute Genome Sequencing Platform"/>
            <person name="Earl A."/>
            <person name="Ward D."/>
            <person name="Feldgarden M."/>
            <person name="Gevers D."/>
            <person name="Morotomi M."/>
            <person name="Young S.K."/>
            <person name="Zeng Q."/>
            <person name="Gargeya S."/>
            <person name="Fitzgerald M."/>
            <person name="Haas B."/>
            <person name="Abouelleil A."/>
            <person name="Alvarado L."/>
            <person name="Arachchi H.M."/>
            <person name="Berlin A."/>
            <person name="Chapman S.B."/>
            <person name="Gearin G."/>
            <person name="Goldberg J."/>
            <person name="Griggs A."/>
            <person name="Gujja S."/>
            <person name="Hansen M."/>
            <person name="Heiman D."/>
            <person name="Howarth C."/>
            <person name="Larimer J."/>
            <person name="Lui A."/>
            <person name="MacDonald P.J.P."/>
            <person name="McCowen C."/>
            <person name="Montmayeur A."/>
            <person name="Murphy C."/>
            <person name="Neiman D."/>
            <person name="Pearson M."/>
            <person name="Priest M."/>
            <person name="Roberts A."/>
            <person name="Saif S."/>
            <person name="Shea T."/>
            <person name="Sisk P."/>
            <person name="Stolte C."/>
            <person name="Sykes S."/>
            <person name="Wortman J."/>
            <person name="Nusbaum C."/>
            <person name="Birren B."/>
        </authorList>
    </citation>
    <scope>NUCLEOTIDE SEQUENCE [LARGE SCALE GENOMIC DNA]</scope>
    <source>
        <strain evidence="15 16">YIT 12061</strain>
    </source>
</reference>
<protein>
    <recommendedName>
        <fullName evidence="10">Ion-translocating oxidoreductase complex subunit B</fullName>
        <ecNumber evidence="10">7.-.-.-</ecNumber>
    </recommendedName>
    <alternativeName>
        <fullName evidence="10">Rnf electron transport complex subunit B</fullName>
    </alternativeName>
</protein>
<comment type="subunit">
    <text evidence="10">The complex is composed of six subunits: RnfA, RnfB, RnfC, RnfD, RnfE and RnfG.</text>
</comment>
<dbReference type="PROSITE" id="PS00198">
    <property type="entry name" value="4FE4S_FER_1"/>
    <property type="match status" value="2"/>
</dbReference>
<dbReference type="PATRIC" id="fig|742817.3.peg.1560"/>
<evidence type="ECO:0000256" key="9">
    <source>
        <dbReference type="ARBA" id="ARBA00023136"/>
    </source>
</evidence>
<keyword evidence="4 10" id="KW-0677">Repeat</keyword>
<dbReference type="InterPro" id="IPR017900">
    <property type="entry name" value="4Fe4S_Fe_S_CS"/>
</dbReference>
<comment type="subcellular location">
    <subcellularLocation>
        <location evidence="10">Cell membrane</location>
    </subcellularLocation>
</comment>
<dbReference type="STRING" id="742817.HMPREF9449_01470"/>
<keyword evidence="7 10" id="KW-0408">Iron</keyword>
<dbReference type="PROSITE" id="PS51379">
    <property type="entry name" value="4FE4S_FER_2"/>
    <property type="match status" value="4"/>
</dbReference>
<feature type="region of interest" description="Hydrophobic" evidence="10">
    <location>
        <begin position="1"/>
        <end position="26"/>
    </location>
</feature>
<dbReference type="PANTHER" id="PTHR43560">
    <property type="entry name" value="ION-TRANSLOCATING OXIDOREDUCTASE COMPLEX SUBUNIT B"/>
    <property type="match status" value="1"/>
</dbReference>
<feature type="binding site" evidence="10">
    <location>
        <position position="179"/>
    </location>
    <ligand>
        <name>[4Fe-4S] cluster</name>
        <dbReference type="ChEBI" id="CHEBI:49883"/>
        <label>3</label>
    </ligand>
</feature>